<dbReference type="AlphaFoldDB" id="A0A1M6Q7S4"/>
<keyword evidence="2" id="KW-1185">Reference proteome</keyword>
<name>A0A1M6Q7S4_9FIRM</name>
<dbReference type="EMBL" id="FQZV01000083">
    <property type="protein sequence ID" value="SHK16329.1"/>
    <property type="molecule type" value="Genomic_DNA"/>
</dbReference>
<evidence type="ECO:0000313" key="2">
    <source>
        <dbReference type="Proteomes" id="UP000184536"/>
    </source>
</evidence>
<proteinExistence type="predicted"/>
<dbReference type="RefSeq" id="WP_110942727.1">
    <property type="nucleotide sequence ID" value="NZ_FQZV01000083.1"/>
</dbReference>
<gene>
    <name evidence="1" type="ORF">SAMN02745975_03782</name>
</gene>
<reference evidence="2" key="1">
    <citation type="submission" date="2016-11" db="EMBL/GenBank/DDBJ databases">
        <authorList>
            <person name="Varghese N."/>
            <person name="Submissions S."/>
        </authorList>
    </citation>
    <scope>NUCLEOTIDE SEQUENCE [LARGE SCALE GENOMIC DNA]</scope>
    <source>
        <strain evidence="2">DSM 17957</strain>
    </source>
</reference>
<protein>
    <recommendedName>
        <fullName evidence="3">Lipoprotein</fullName>
    </recommendedName>
</protein>
<organism evidence="1 2">
    <name type="scientific">Geosporobacter subterraneus DSM 17957</name>
    <dbReference type="NCBI Taxonomy" id="1121919"/>
    <lineage>
        <taxon>Bacteria</taxon>
        <taxon>Bacillati</taxon>
        <taxon>Bacillota</taxon>
        <taxon>Clostridia</taxon>
        <taxon>Peptostreptococcales</taxon>
        <taxon>Thermotaleaceae</taxon>
        <taxon>Geosporobacter</taxon>
    </lineage>
</organism>
<evidence type="ECO:0008006" key="3">
    <source>
        <dbReference type="Google" id="ProtNLM"/>
    </source>
</evidence>
<evidence type="ECO:0000313" key="1">
    <source>
        <dbReference type="EMBL" id="SHK16329.1"/>
    </source>
</evidence>
<dbReference type="Proteomes" id="UP000184536">
    <property type="component" value="Unassembled WGS sequence"/>
</dbReference>
<dbReference type="PROSITE" id="PS51257">
    <property type="entry name" value="PROKAR_LIPOPROTEIN"/>
    <property type="match status" value="1"/>
</dbReference>
<dbReference type="STRING" id="1121919.SAMN02745975_03782"/>
<sequence>MIGSKQSISNRKAMTLLMALMMLFGVGMLMGCSKSSGGGLAETAVKEVFYEIKNVSGVKWVLTSSANLKENMNDDGTYLGVSDFTIEPGKSNRSRIPADKVAKYMEIGQLKELSGDTFEITVRFVAGEYPTDPKMISDNMIPPPFYIQDLVISGKYNTSVVVEWTGSQFRLAK</sequence>
<accession>A0A1M6Q7S4</accession>